<comment type="caution">
    <text evidence="1">The sequence shown here is derived from an EMBL/GenBank/DDBJ whole genome shotgun (WGS) entry which is preliminary data.</text>
</comment>
<dbReference type="AlphaFoldDB" id="A0A918CGC0"/>
<proteinExistence type="predicted"/>
<dbReference type="InterPro" id="IPR032601">
    <property type="entry name" value="DUF4900"/>
</dbReference>
<name>A0A918CGC0_9DEIO</name>
<organism evidence="1 2">
    <name type="scientific">Deinococcus ruber</name>
    <dbReference type="NCBI Taxonomy" id="1848197"/>
    <lineage>
        <taxon>Bacteria</taxon>
        <taxon>Thermotogati</taxon>
        <taxon>Deinococcota</taxon>
        <taxon>Deinococci</taxon>
        <taxon>Deinococcales</taxon>
        <taxon>Deinococcaceae</taxon>
        <taxon>Deinococcus</taxon>
    </lineage>
</organism>
<reference evidence="1" key="1">
    <citation type="journal article" date="2014" name="Int. J. Syst. Evol. Microbiol.">
        <title>Complete genome sequence of Corynebacterium casei LMG S-19264T (=DSM 44701T), isolated from a smear-ripened cheese.</title>
        <authorList>
            <consortium name="US DOE Joint Genome Institute (JGI-PGF)"/>
            <person name="Walter F."/>
            <person name="Albersmeier A."/>
            <person name="Kalinowski J."/>
            <person name="Ruckert C."/>
        </authorList>
    </citation>
    <scope>NUCLEOTIDE SEQUENCE</scope>
    <source>
        <strain evidence="1">JCM 31311</strain>
    </source>
</reference>
<reference evidence="1" key="2">
    <citation type="submission" date="2020-09" db="EMBL/GenBank/DDBJ databases">
        <authorList>
            <person name="Sun Q."/>
            <person name="Ohkuma M."/>
        </authorList>
    </citation>
    <scope>NUCLEOTIDE SEQUENCE</scope>
    <source>
        <strain evidence="1">JCM 31311</strain>
    </source>
</reference>
<evidence type="ECO:0000313" key="2">
    <source>
        <dbReference type="Proteomes" id="UP000603865"/>
    </source>
</evidence>
<dbReference type="EMBL" id="BMQL01000027">
    <property type="protein sequence ID" value="GGR21501.1"/>
    <property type="molecule type" value="Genomic_DNA"/>
</dbReference>
<dbReference type="Proteomes" id="UP000603865">
    <property type="component" value="Unassembled WGS sequence"/>
</dbReference>
<accession>A0A918CGC0</accession>
<dbReference type="Pfam" id="PF16241">
    <property type="entry name" value="DUF4900"/>
    <property type="match status" value="1"/>
</dbReference>
<evidence type="ECO:0000313" key="1">
    <source>
        <dbReference type="EMBL" id="GGR21501.1"/>
    </source>
</evidence>
<gene>
    <name evidence="1" type="ORF">GCM10008957_37160</name>
</gene>
<evidence type="ECO:0008006" key="3">
    <source>
        <dbReference type="Google" id="ProtNLM"/>
    </source>
</evidence>
<protein>
    <recommendedName>
        <fullName evidence="3">DUF4900 domain-containing protein</fullName>
    </recommendedName>
</protein>
<sequence>MILTVLIVLLLLAVILATTGQLALSARRSSADQNATLQAQYVAESGVARAQARLNLISKLLDTSGTVTTADGQVVKTGLQIPDGTASTQIGTMVQSLCGVAALPAPSATPLPCPDMSTVGGVLNTLTSKTASRLDLFTTYIKPDAFPALGYPLDATLPSPVQSFWTEVFSNAASNGLTWSGAAGDGTYTTNVGLKLQSVQRSATDKYVLVLAVPRVAASGTVSSASRKLAVSSPTTYRLEIGRGSFAQYALFTNHHFLDAASETACQNDPVNCDRITFISKTSFSGPVHTNEVFNFEENPVFSGSVSSAGCVPNFTTSVDITGTEMCSGITPGAYSKHTFTSAAAIGSSTTEIIPSICGGGGGCSKPDFKNGVNWNANYVPLPTNSNDQQAAAHAGGLYLGGGVSDLGLAVSTPSTAPTPPSGYPKAQLISYTKGGATTQLATTPDHRVFVLVGGAWKAAVQVAATGEWVDAASAAGAAALAANTNPLAPTAYSSFNGVIYADAPRNADGSVATDANGQPVTGIQRLHGPARTPASDTTSTPANTPPAVADFAQLDVVSNGTVHVGSDLTYETPPCTGTAQTPNCTAPAVTNMLGIYSAEGDVALDSPVNYGAAGMPVNAKIQAVLMASKGRVTVDGYDQGAADDSMGNVYLLGGVIENYYGAFGKTDGRGYGRDFVYDVRTSEGIMPPSFPTVKTWTSVIRRGIANTDGSYDTATIKLDGSQIQWKANEN</sequence>
<keyword evidence="2" id="KW-1185">Reference proteome</keyword>